<organism evidence="1 2">
    <name type="scientific">Ferrimonas pelagia</name>
    <dbReference type="NCBI Taxonomy" id="1177826"/>
    <lineage>
        <taxon>Bacteria</taxon>
        <taxon>Pseudomonadati</taxon>
        <taxon>Pseudomonadota</taxon>
        <taxon>Gammaproteobacteria</taxon>
        <taxon>Alteromonadales</taxon>
        <taxon>Ferrimonadaceae</taxon>
        <taxon>Ferrimonas</taxon>
    </lineage>
</organism>
<reference evidence="2" key="1">
    <citation type="journal article" date="2019" name="Int. J. Syst. Evol. Microbiol.">
        <title>The Global Catalogue of Microorganisms (GCM) 10K type strain sequencing project: providing services to taxonomists for standard genome sequencing and annotation.</title>
        <authorList>
            <consortium name="The Broad Institute Genomics Platform"/>
            <consortium name="The Broad Institute Genome Sequencing Center for Infectious Disease"/>
            <person name="Wu L."/>
            <person name="Ma J."/>
        </authorList>
    </citation>
    <scope>NUCLEOTIDE SEQUENCE [LARGE SCALE GENOMIC DNA]</scope>
    <source>
        <strain evidence="2">JCM 18401</strain>
    </source>
</reference>
<dbReference type="EMBL" id="BAABJZ010000105">
    <property type="protein sequence ID" value="GAA4901682.1"/>
    <property type="molecule type" value="Genomic_DNA"/>
</dbReference>
<dbReference type="PROSITE" id="PS51257">
    <property type="entry name" value="PROKAR_LIPOPROTEIN"/>
    <property type="match status" value="1"/>
</dbReference>
<comment type="caution">
    <text evidence="1">The sequence shown here is derived from an EMBL/GenBank/DDBJ whole genome shotgun (WGS) entry which is preliminary data.</text>
</comment>
<sequence length="90" mass="9908">MRKTAIGAGLILLACQANGLEKQVHSARCGTDLVKLGDSKSTLLNHCGKPFDSDSVGKSRKEYHYQRSKTGPITVFQIHKGKITEIRLVR</sequence>
<keyword evidence="2" id="KW-1185">Reference proteome</keyword>
<dbReference type="InterPro" id="IPR021268">
    <property type="entry name" value="DUF2845"/>
</dbReference>
<dbReference type="RefSeq" id="WP_345337249.1">
    <property type="nucleotide sequence ID" value="NZ_BAABJZ010000105.1"/>
</dbReference>
<proteinExistence type="predicted"/>
<protein>
    <recommendedName>
        <fullName evidence="3">DUF2845 domain-containing protein</fullName>
    </recommendedName>
</protein>
<name>A0ABP9FGM4_9GAMM</name>
<dbReference type="Proteomes" id="UP001499988">
    <property type="component" value="Unassembled WGS sequence"/>
</dbReference>
<evidence type="ECO:0000313" key="2">
    <source>
        <dbReference type="Proteomes" id="UP001499988"/>
    </source>
</evidence>
<gene>
    <name evidence="1" type="ORF">GCM10023333_39700</name>
</gene>
<evidence type="ECO:0008006" key="3">
    <source>
        <dbReference type="Google" id="ProtNLM"/>
    </source>
</evidence>
<dbReference type="Pfam" id="PF11006">
    <property type="entry name" value="DUF2845"/>
    <property type="match status" value="1"/>
</dbReference>
<accession>A0ABP9FGM4</accession>
<evidence type="ECO:0000313" key="1">
    <source>
        <dbReference type="EMBL" id="GAA4901682.1"/>
    </source>
</evidence>